<dbReference type="AlphaFoldDB" id="A0AAP0AY84"/>
<keyword evidence="2" id="KW-1185">Reference proteome</keyword>
<dbReference type="EMBL" id="JBBWWQ010000019">
    <property type="protein sequence ID" value="KAK8919087.1"/>
    <property type="molecule type" value="Genomic_DNA"/>
</dbReference>
<dbReference type="GO" id="GO:0016301">
    <property type="term" value="F:kinase activity"/>
    <property type="evidence" value="ECO:0007669"/>
    <property type="project" value="UniProtKB-KW"/>
</dbReference>
<name>A0AAP0AY84_9ASPA</name>
<keyword evidence="1" id="KW-0675">Receptor</keyword>
<sequence length="75" mass="8980">MIQIALLCTQATSEERPTMSEVVWMLYTQLAVERWEEWQQVEVTKRQDYETLQRSFKWADDSIHNLESAELSSER</sequence>
<proteinExistence type="predicted"/>
<reference evidence="1 2" key="1">
    <citation type="journal article" date="2022" name="Nat. Plants">
        <title>Genomes of leafy and leafless Platanthera orchids illuminate the evolution of mycoheterotrophy.</title>
        <authorList>
            <person name="Li M.H."/>
            <person name="Liu K.W."/>
            <person name="Li Z."/>
            <person name="Lu H.C."/>
            <person name="Ye Q.L."/>
            <person name="Zhang D."/>
            <person name="Wang J.Y."/>
            <person name="Li Y.F."/>
            <person name="Zhong Z.M."/>
            <person name="Liu X."/>
            <person name="Yu X."/>
            <person name="Liu D.K."/>
            <person name="Tu X.D."/>
            <person name="Liu B."/>
            <person name="Hao Y."/>
            <person name="Liao X.Y."/>
            <person name="Jiang Y.T."/>
            <person name="Sun W.H."/>
            <person name="Chen J."/>
            <person name="Chen Y.Q."/>
            <person name="Ai Y."/>
            <person name="Zhai J.W."/>
            <person name="Wu S.S."/>
            <person name="Zhou Z."/>
            <person name="Hsiao Y.Y."/>
            <person name="Wu W.L."/>
            <person name="Chen Y.Y."/>
            <person name="Lin Y.F."/>
            <person name="Hsu J.L."/>
            <person name="Li C.Y."/>
            <person name="Wang Z.W."/>
            <person name="Zhao X."/>
            <person name="Zhong W.Y."/>
            <person name="Ma X.K."/>
            <person name="Ma L."/>
            <person name="Huang J."/>
            <person name="Chen G.Z."/>
            <person name="Huang M.Z."/>
            <person name="Huang L."/>
            <person name="Peng D.H."/>
            <person name="Luo Y.B."/>
            <person name="Zou S.Q."/>
            <person name="Chen S.P."/>
            <person name="Lan S."/>
            <person name="Tsai W.C."/>
            <person name="Van de Peer Y."/>
            <person name="Liu Z.J."/>
        </authorList>
    </citation>
    <scope>NUCLEOTIDE SEQUENCE [LARGE SCALE GENOMIC DNA]</scope>
    <source>
        <strain evidence="1">Lor287</strain>
    </source>
</reference>
<dbReference type="Proteomes" id="UP001418222">
    <property type="component" value="Unassembled WGS sequence"/>
</dbReference>
<keyword evidence="1" id="KW-0808">Transferase</keyword>
<evidence type="ECO:0000313" key="2">
    <source>
        <dbReference type="Proteomes" id="UP001418222"/>
    </source>
</evidence>
<protein>
    <submittedName>
        <fullName evidence="1">LRR receptor-like serine/threonine-protein kinase</fullName>
    </submittedName>
</protein>
<accession>A0AAP0AY84</accession>
<comment type="caution">
    <text evidence="1">The sequence shown here is derived from an EMBL/GenBank/DDBJ whole genome shotgun (WGS) entry which is preliminary data.</text>
</comment>
<gene>
    <name evidence="1" type="ORF">KSP39_PZI022124</name>
</gene>
<organism evidence="1 2">
    <name type="scientific">Platanthera zijinensis</name>
    <dbReference type="NCBI Taxonomy" id="2320716"/>
    <lineage>
        <taxon>Eukaryota</taxon>
        <taxon>Viridiplantae</taxon>
        <taxon>Streptophyta</taxon>
        <taxon>Embryophyta</taxon>
        <taxon>Tracheophyta</taxon>
        <taxon>Spermatophyta</taxon>
        <taxon>Magnoliopsida</taxon>
        <taxon>Liliopsida</taxon>
        <taxon>Asparagales</taxon>
        <taxon>Orchidaceae</taxon>
        <taxon>Orchidoideae</taxon>
        <taxon>Orchideae</taxon>
        <taxon>Orchidinae</taxon>
        <taxon>Platanthera</taxon>
    </lineage>
</organism>
<evidence type="ECO:0000313" key="1">
    <source>
        <dbReference type="EMBL" id="KAK8919087.1"/>
    </source>
</evidence>
<keyword evidence="1" id="KW-0418">Kinase</keyword>